<keyword evidence="3" id="KW-1185">Reference proteome</keyword>
<evidence type="ECO:0000256" key="1">
    <source>
        <dbReference type="SAM" id="MobiDB-lite"/>
    </source>
</evidence>
<dbReference type="Proteomes" id="UP001303647">
    <property type="component" value="Unassembled WGS sequence"/>
</dbReference>
<dbReference type="PANTHER" id="PTHR38700:SF1">
    <property type="entry name" value="PH DOMAIN-CONTAINING PROTEIN"/>
    <property type="match status" value="1"/>
</dbReference>
<feature type="compositionally biased region" description="Basic and acidic residues" evidence="1">
    <location>
        <begin position="592"/>
        <end position="602"/>
    </location>
</feature>
<feature type="compositionally biased region" description="Basic and acidic residues" evidence="1">
    <location>
        <begin position="11"/>
        <end position="23"/>
    </location>
</feature>
<name>A0AAN7D0H1_9PEZI</name>
<feature type="region of interest" description="Disordered" evidence="1">
    <location>
        <begin position="409"/>
        <end position="465"/>
    </location>
</feature>
<feature type="region of interest" description="Disordered" evidence="1">
    <location>
        <begin position="1"/>
        <end position="163"/>
    </location>
</feature>
<feature type="compositionally biased region" description="Low complexity" evidence="1">
    <location>
        <begin position="118"/>
        <end position="137"/>
    </location>
</feature>
<dbReference type="InterPro" id="IPR011993">
    <property type="entry name" value="PH-like_dom_sf"/>
</dbReference>
<feature type="region of interest" description="Disordered" evidence="1">
    <location>
        <begin position="816"/>
        <end position="848"/>
    </location>
</feature>
<organism evidence="2 3">
    <name type="scientific">Corynascus novoguineensis</name>
    <dbReference type="NCBI Taxonomy" id="1126955"/>
    <lineage>
        <taxon>Eukaryota</taxon>
        <taxon>Fungi</taxon>
        <taxon>Dikarya</taxon>
        <taxon>Ascomycota</taxon>
        <taxon>Pezizomycotina</taxon>
        <taxon>Sordariomycetes</taxon>
        <taxon>Sordariomycetidae</taxon>
        <taxon>Sordariales</taxon>
        <taxon>Chaetomiaceae</taxon>
        <taxon>Corynascus</taxon>
    </lineage>
</organism>
<feature type="region of interest" description="Disordered" evidence="1">
    <location>
        <begin position="492"/>
        <end position="676"/>
    </location>
</feature>
<feature type="compositionally biased region" description="Basic and acidic residues" evidence="1">
    <location>
        <begin position="36"/>
        <end position="52"/>
    </location>
</feature>
<dbReference type="PANTHER" id="PTHR38700">
    <property type="entry name" value="YALI0E22418P"/>
    <property type="match status" value="1"/>
</dbReference>
<dbReference type="EMBL" id="MU857614">
    <property type="protein sequence ID" value="KAK4250343.1"/>
    <property type="molecule type" value="Genomic_DNA"/>
</dbReference>
<evidence type="ECO:0000313" key="2">
    <source>
        <dbReference type="EMBL" id="KAK4250343.1"/>
    </source>
</evidence>
<evidence type="ECO:0000313" key="3">
    <source>
        <dbReference type="Proteomes" id="UP001303647"/>
    </source>
</evidence>
<comment type="caution">
    <text evidence="2">The sequence shown here is derived from an EMBL/GenBank/DDBJ whole genome shotgun (WGS) entry which is preliminary data.</text>
</comment>
<feature type="compositionally biased region" description="Polar residues" evidence="1">
    <location>
        <begin position="152"/>
        <end position="161"/>
    </location>
</feature>
<proteinExistence type="predicted"/>
<sequence>MTAADRPGGQPREHHYHGSDDKASVAAENVAQSGPETDRILPNRAPERDKTDGMQAAYQAMQPSAVLAASTQLPNPPRQPQSPVREAFAFLTRGRKKSSSSSGSPRSTLSKHTRALPASLASNSSSTETDSSQHSQSPGIAPSLDMARSPTEDSSPQNPTVKSVDVQCRDVMVTVQVTKGTSTTELLADCSKLLAKLGRPISPDTSVVIEPCIQPGLERRLRQYERVWDVINAWDHHASNILIILPNSSDPNGELSLSSVPKTLTEPEGFVLPLSFLQRPGKWAQRYITLKENGQIFASKKKEWKTSDKDVSKLCHLSDFDLYLPTEVEIKKKLRPPKKYCYAIRSQEKASLFLDSTHYVHFFCTEDRDVSRRFRSCVHSWRSWYLVNRKLSLLEERLSSQASIFNDDNGYKGTDSIDQAPRKRPSMDQAPLNRPTPSTRGSTPPDAATGLGIPPTPALPASLRGKKAPIFEATGLLGDGYDERRQQALRQNVAARQRKGTVNSSDDGPFIDGPSLLNGHAATTPASDGKPRTAGSDGSYDKSDRPGGWHLSALQQSTDQRSTRPSATASLLTRRPSTATHTPSRTGSVRQRGGEEAKERHAPLLHQQSTQQPQQNQRRPLANNSNNNNINNNSNAPGPPQPLIDLTPTFIEPPQWSRENKGRGVRAPQGKPLVDLATGPPLPTGTAARFPDAAAPPKSLIRRLDPLLSTAGGGVPGSGGPTLMQQYELQMAAGRRRGQTLGLAEGAGGSAPLLQGGLGRRHTVRSNVDGSVGGGGSGSGGNAHVPVQQQPPVPTPRVSSSAAAAAYMQAKAKMMGLEQGETERVKERLRNGDGWGQRGLVARTRGDY</sequence>
<reference evidence="2" key="2">
    <citation type="submission" date="2023-05" db="EMBL/GenBank/DDBJ databases">
        <authorList>
            <consortium name="Lawrence Berkeley National Laboratory"/>
            <person name="Steindorff A."/>
            <person name="Hensen N."/>
            <person name="Bonometti L."/>
            <person name="Westerberg I."/>
            <person name="Brannstrom I.O."/>
            <person name="Guillou S."/>
            <person name="Cros-Aarteil S."/>
            <person name="Calhoun S."/>
            <person name="Haridas S."/>
            <person name="Kuo A."/>
            <person name="Mondo S."/>
            <person name="Pangilinan J."/>
            <person name="Riley R."/>
            <person name="Labutti K."/>
            <person name="Andreopoulos B."/>
            <person name="Lipzen A."/>
            <person name="Chen C."/>
            <person name="Yanf M."/>
            <person name="Daum C."/>
            <person name="Ng V."/>
            <person name="Clum A."/>
            <person name="Ohm R."/>
            <person name="Martin F."/>
            <person name="Silar P."/>
            <person name="Natvig D."/>
            <person name="Lalanne C."/>
            <person name="Gautier V."/>
            <person name="Ament-Velasquez S.L."/>
            <person name="Kruys A."/>
            <person name="Hutchinson M.I."/>
            <person name="Powell A.J."/>
            <person name="Barry K."/>
            <person name="Miller A.N."/>
            <person name="Grigoriev I.V."/>
            <person name="Debuchy R."/>
            <person name="Gladieux P."/>
            <person name="Thoren M.H."/>
            <person name="Johannesson H."/>
        </authorList>
    </citation>
    <scope>NUCLEOTIDE SEQUENCE</scope>
    <source>
        <strain evidence="2">CBS 359.72</strain>
    </source>
</reference>
<feature type="compositionally biased region" description="Gly residues" evidence="1">
    <location>
        <begin position="771"/>
        <end position="781"/>
    </location>
</feature>
<feature type="compositionally biased region" description="Low complexity" evidence="1">
    <location>
        <begin position="99"/>
        <end position="108"/>
    </location>
</feature>
<evidence type="ECO:0008006" key="4">
    <source>
        <dbReference type="Google" id="ProtNLM"/>
    </source>
</evidence>
<feature type="compositionally biased region" description="Low complexity" evidence="1">
    <location>
        <begin position="435"/>
        <end position="445"/>
    </location>
</feature>
<dbReference type="AlphaFoldDB" id="A0AAN7D0H1"/>
<feature type="compositionally biased region" description="Low complexity" evidence="1">
    <location>
        <begin position="607"/>
        <end position="635"/>
    </location>
</feature>
<accession>A0AAN7D0H1</accession>
<feature type="compositionally biased region" description="Basic and acidic residues" evidence="1">
    <location>
        <begin position="821"/>
        <end position="831"/>
    </location>
</feature>
<feature type="compositionally biased region" description="Polar residues" evidence="1">
    <location>
        <begin position="553"/>
        <end position="589"/>
    </location>
</feature>
<protein>
    <recommendedName>
        <fullName evidence="4">PH domain-containing protein</fullName>
    </recommendedName>
</protein>
<feature type="region of interest" description="Disordered" evidence="1">
    <location>
        <begin position="752"/>
        <end position="798"/>
    </location>
</feature>
<dbReference type="Gene3D" id="2.30.29.30">
    <property type="entry name" value="Pleckstrin-homology domain (PH domain)/Phosphotyrosine-binding domain (PTB)"/>
    <property type="match status" value="1"/>
</dbReference>
<reference evidence="2" key="1">
    <citation type="journal article" date="2023" name="Mol. Phylogenet. Evol.">
        <title>Genome-scale phylogeny and comparative genomics of the fungal order Sordariales.</title>
        <authorList>
            <person name="Hensen N."/>
            <person name="Bonometti L."/>
            <person name="Westerberg I."/>
            <person name="Brannstrom I.O."/>
            <person name="Guillou S."/>
            <person name="Cros-Aarteil S."/>
            <person name="Calhoun S."/>
            <person name="Haridas S."/>
            <person name="Kuo A."/>
            <person name="Mondo S."/>
            <person name="Pangilinan J."/>
            <person name="Riley R."/>
            <person name="LaButti K."/>
            <person name="Andreopoulos B."/>
            <person name="Lipzen A."/>
            <person name="Chen C."/>
            <person name="Yan M."/>
            <person name="Daum C."/>
            <person name="Ng V."/>
            <person name="Clum A."/>
            <person name="Steindorff A."/>
            <person name="Ohm R.A."/>
            <person name="Martin F."/>
            <person name="Silar P."/>
            <person name="Natvig D.O."/>
            <person name="Lalanne C."/>
            <person name="Gautier V."/>
            <person name="Ament-Velasquez S.L."/>
            <person name="Kruys A."/>
            <person name="Hutchinson M.I."/>
            <person name="Powell A.J."/>
            <person name="Barry K."/>
            <person name="Miller A.N."/>
            <person name="Grigoriev I.V."/>
            <person name="Debuchy R."/>
            <person name="Gladieux P."/>
            <person name="Hiltunen Thoren M."/>
            <person name="Johannesson H."/>
        </authorList>
    </citation>
    <scope>NUCLEOTIDE SEQUENCE</scope>
    <source>
        <strain evidence="2">CBS 359.72</strain>
    </source>
</reference>
<gene>
    <name evidence="2" type="ORF">C7999DRAFT_29170</name>
</gene>